<dbReference type="InterPro" id="IPR027268">
    <property type="entry name" value="Peptidase_M4/M1_CTD_sf"/>
</dbReference>
<reference evidence="13 15" key="2">
    <citation type="submission" date="2018-11" db="EMBL/GenBank/DDBJ databases">
        <authorList>
            <consortium name="Pathogen Informatics"/>
        </authorList>
    </citation>
    <scope>NUCLEOTIDE SEQUENCE [LARGE SCALE GENOMIC DNA]</scope>
</reference>
<dbReference type="PRINTS" id="PR00756">
    <property type="entry name" value="ALADIPTASE"/>
</dbReference>
<dbReference type="GO" id="GO:0005615">
    <property type="term" value="C:extracellular space"/>
    <property type="evidence" value="ECO:0007669"/>
    <property type="project" value="TreeGrafter"/>
</dbReference>
<dbReference type="GO" id="GO:0016020">
    <property type="term" value="C:membrane"/>
    <property type="evidence" value="ECO:0007669"/>
    <property type="project" value="TreeGrafter"/>
</dbReference>
<keyword evidence="10" id="KW-1133">Transmembrane helix</keyword>
<dbReference type="PANTHER" id="PTHR11533:SF21">
    <property type="entry name" value="AMINOPEPTIDASE"/>
    <property type="match status" value="1"/>
</dbReference>
<feature type="binding site" evidence="8">
    <location>
        <position position="406"/>
    </location>
    <ligand>
        <name>Zn(2+)</name>
        <dbReference type="ChEBI" id="CHEBI:29105"/>
        <note>catalytic</note>
    </ligand>
</feature>
<dbReference type="GO" id="GO:0042277">
    <property type="term" value="F:peptide binding"/>
    <property type="evidence" value="ECO:0007669"/>
    <property type="project" value="TreeGrafter"/>
</dbReference>
<keyword evidence="3 8" id="KW-0479">Metal-binding</keyword>
<feature type="site" description="Transition state stabilizer" evidence="9">
    <location>
        <position position="487"/>
    </location>
</feature>
<feature type="transmembrane region" description="Helical" evidence="10">
    <location>
        <begin position="47"/>
        <end position="72"/>
    </location>
</feature>
<evidence type="ECO:0000256" key="3">
    <source>
        <dbReference type="ARBA" id="ARBA00022723"/>
    </source>
</evidence>
<feature type="active site" description="Proton acceptor" evidence="7">
    <location>
        <position position="403"/>
    </location>
</feature>
<dbReference type="Proteomes" id="UP000038040">
    <property type="component" value="Unplaced"/>
</dbReference>
<dbReference type="OrthoDB" id="510539at2759"/>
<evidence type="ECO:0000313" key="16">
    <source>
        <dbReference type="WBParaSite" id="DME_0000364301-mRNA-1"/>
    </source>
</evidence>
<evidence type="ECO:0000256" key="10">
    <source>
        <dbReference type="RuleBase" id="RU364040"/>
    </source>
</evidence>
<keyword evidence="6 10" id="KW-0482">Metalloprotease</keyword>
<dbReference type="EC" id="3.4.11.-" evidence="10"/>
<dbReference type="WBParaSite" id="DME_0000364301-mRNA-1">
    <property type="protein sequence ID" value="DME_0000364301-mRNA-1"/>
    <property type="gene ID" value="DME_0000364301"/>
</dbReference>
<dbReference type="EMBL" id="UYYG01001162">
    <property type="protein sequence ID" value="VDN57675.1"/>
    <property type="molecule type" value="Genomic_DNA"/>
</dbReference>
<evidence type="ECO:0000259" key="11">
    <source>
        <dbReference type="Pfam" id="PF01433"/>
    </source>
</evidence>
<organism evidence="14 16">
    <name type="scientific">Dracunculus medinensis</name>
    <name type="common">Guinea worm</name>
    <dbReference type="NCBI Taxonomy" id="318479"/>
    <lineage>
        <taxon>Eukaryota</taxon>
        <taxon>Metazoa</taxon>
        <taxon>Ecdysozoa</taxon>
        <taxon>Nematoda</taxon>
        <taxon>Chromadorea</taxon>
        <taxon>Rhabditida</taxon>
        <taxon>Spirurina</taxon>
        <taxon>Dracunculoidea</taxon>
        <taxon>Dracunculidae</taxon>
        <taxon>Dracunculus</taxon>
    </lineage>
</organism>
<dbReference type="InterPro" id="IPR050344">
    <property type="entry name" value="Peptidase_M1_aminopeptidases"/>
</dbReference>
<dbReference type="AlphaFoldDB" id="A0A0N4U993"/>
<feature type="binding site" evidence="8">
    <location>
        <position position="425"/>
    </location>
    <ligand>
        <name>Zn(2+)</name>
        <dbReference type="ChEBI" id="CHEBI:29105"/>
        <note>catalytic</note>
    </ligand>
</feature>
<dbReference type="InterPro" id="IPR001930">
    <property type="entry name" value="Peptidase_M1"/>
</dbReference>
<dbReference type="GO" id="GO:0043171">
    <property type="term" value="P:peptide catabolic process"/>
    <property type="evidence" value="ECO:0007669"/>
    <property type="project" value="TreeGrafter"/>
</dbReference>
<dbReference type="GO" id="GO:0070006">
    <property type="term" value="F:metalloaminopeptidase activity"/>
    <property type="evidence" value="ECO:0007669"/>
    <property type="project" value="TreeGrafter"/>
</dbReference>
<proteinExistence type="inferred from homology"/>
<keyword evidence="10" id="KW-0812">Transmembrane</keyword>
<comment type="cofactor">
    <cofactor evidence="8 10">
        <name>Zn(2+)</name>
        <dbReference type="ChEBI" id="CHEBI:29105"/>
    </cofactor>
    <text evidence="8 10">Binds 1 zinc ion per subunit.</text>
</comment>
<evidence type="ECO:0000313" key="14">
    <source>
        <dbReference type="Proteomes" id="UP000038040"/>
    </source>
</evidence>
<dbReference type="GO" id="GO:0006508">
    <property type="term" value="P:proteolysis"/>
    <property type="evidence" value="ECO:0007669"/>
    <property type="project" value="UniProtKB-KW"/>
</dbReference>
<evidence type="ECO:0000256" key="1">
    <source>
        <dbReference type="ARBA" id="ARBA00010136"/>
    </source>
</evidence>
<name>A0A0N4U993_DRAME</name>
<keyword evidence="10" id="KW-0472">Membrane</keyword>
<dbReference type="InterPro" id="IPR034016">
    <property type="entry name" value="M1_APN-typ"/>
</dbReference>
<evidence type="ECO:0000256" key="6">
    <source>
        <dbReference type="ARBA" id="ARBA00023049"/>
    </source>
</evidence>
<evidence type="ECO:0000256" key="7">
    <source>
        <dbReference type="PIRSR" id="PIRSR634016-1"/>
    </source>
</evidence>
<evidence type="ECO:0000256" key="4">
    <source>
        <dbReference type="ARBA" id="ARBA00022801"/>
    </source>
</evidence>
<keyword evidence="5 8" id="KW-0862">Zinc</keyword>
<evidence type="ECO:0000313" key="13">
    <source>
        <dbReference type="EMBL" id="VDN57675.1"/>
    </source>
</evidence>
<dbReference type="InterPro" id="IPR014782">
    <property type="entry name" value="Peptidase_M1_dom"/>
</dbReference>
<dbReference type="Gene3D" id="1.25.50.20">
    <property type="match status" value="1"/>
</dbReference>
<sequence>MQKNKKLQFIHIIFFILQESETSDYVDSFPSRYSFESEKPSDCTGRCVLLLLILLIFVFAIILAFFIGRWFANNQFQKVSQNHTTKQNGGSENLTLFDVYPPSYTGRIQETFHFTGKARLKRISDTLLIPLPRNVIPVHYNLQLDFSKFPQEERITGTVTVLLESYTNLSSKDIFFHASPSIYIERIKLYHRGPWYISFHFKLYDRILNDTAQGQLISFMTRFEPTLARTFFPCWDEPSFKASFNISIIHQNSITVLTNTAPYQQAVHSHLTAIMTKFLKTPPMSTYLLAFAVGPLTSIEMQIKGFPLSIWTLPEDISYAKFAAEFAPKIFSRIQEKFQISYPLSKMDFVAARSFPVGGMENWGLIIFHNKMILLDSFFEDYANMTVDVLAAQYNIKKVITHEMIHQWFGNLVTMNNWSEIWLNEAFATFFVDHFLVNDHPQLTVNDYYLQLTQFLTKQSTNEKFALIREMKTESDIERAFDRFHLYTKGNAIVNMIKELVSSTNFLKGVRRYLTNNAYKCVSRKELWESLTTYAFHGTQNEILQQIIEPWLINEGIPEVIASRDYENGILQITQRTSDQNLYFLFLNDLDPNYKLYRKRNEPRLKRFVKNDKIKKIWIHNESTALSLNELSRTAPLLANPGWIYPYRVNYDIINWKMLAEMLHNDPTAVPTKSRMQLIVDAEFYLLYSGVPEIYLHILRYMVKETDVGVLLIGVDALYRLVDTFRGTKINDLLLVYIHEIVEQVDKILDDSKKNPELAAAWLLDANRLVQLYKLRCAAGLSTCEKDIYGFSMGRVPQLTAVCHHLFVSSGQHELGLVLNGLKTVSSKWSDELQLATCVQNIDVLKKAVNRIVSTKNAVIYISVLQNEYALHYNEKFRELLWDELGKLSLLEKKLLFSVESLDASEVAKVLIHSVRSNRELKFLLKILTNWGKTMSIQLEYVRRKLAWIDIIAIPRLEQFLLGKKLA</sequence>
<dbReference type="GO" id="GO:0005737">
    <property type="term" value="C:cytoplasm"/>
    <property type="evidence" value="ECO:0007669"/>
    <property type="project" value="TreeGrafter"/>
</dbReference>
<dbReference type="GO" id="GO:0008270">
    <property type="term" value="F:zinc ion binding"/>
    <property type="evidence" value="ECO:0007669"/>
    <property type="project" value="UniProtKB-UniRule"/>
</dbReference>
<dbReference type="SUPFAM" id="SSF55486">
    <property type="entry name" value="Metalloproteases ('zincins'), catalytic domain"/>
    <property type="match status" value="1"/>
</dbReference>
<dbReference type="STRING" id="318479.A0A0N4U993"/>
<evidence type="ECO:0000256" key="9">
    <source>
        <dbReference type="PIRSR" id="PIRSR634016-4"/>
    </source>
</evidence>
<dbReference type="Pfam" id="PF17900">
    <property type="entry name" value="Peptidase_M1_N"/>
    <property type="match status" value="1"/>
</dbReference>
<evidence type="ECO:0000256" key="5">
    <source>
        <dbReference type="ARBA" id="ARBA00022833"/>
    </source>
</evidence>
<accession>A0A0N4U993</accession>
<keyword evidence="4 10" id="KW-0378">Hydrolase</keyword>
<gene>
    <name evidence="13" type="ORF">DME_LOCUS7648</name>
</gene>
<reference evidence="16" key="1">
    <citation type="submission" date="2017-02" db="UniProtKB">
        <authorList>
            <consortium name="WormBaseParasite"/>
        </authorList>
    </citation>
    <scope>IDENTIFICATION</scope>
</reference>
<comment type="similarity">
    <text evidence="1 10">Belongs to the peptidase M1 family.</text>
</comment>
<keyword evidence="10" id="KW-0031">Aminopeptidase</keyword>
<feature type="domain" description="Aminopeptidase N-like N-terminal" evidence="12">
    <location>
        <begin position="217"/>
        <end position="288"/>
    </location>
</feature>
<dbReference type="CDD" id="cd09601">
    <property type="entry name" value="M1_APN-Q_like"/>
    <property type="match status" value="1"/>
</dbReference>
<feature type="binding site" evidence="8">
    <location>
        <position position="402"/>
    </location>
    <ligand>
        <name>Zn(2+)</name>
        <dbReference type="ChEBI" id="CHEBI:29105"/>
        <note>catalytic</note>
    </ligand>
</feature>
<evidence type="ECO:0000256" key="2">
    <source>
        <dbReference type="ARBA" id="ARBA00022670"/>
    </source>
</evidence>
<dbReference type="Pfam" id="PF01433">
    <property type="entry name" value="Peptidase_M1"/>
    <property type="match status" value="1"/>
</dbReference>
<evidence type="ECO:0000259" key="12">
    <source>
        <dbReference type="Pfam" id="PF17900"/>
    </source>
</evidence>
<dbReference type="Gene3D" id="2.60.40.1730">
    <property type="entry name" value="tricorn interacting facor f3 domain"/>
    <property type="match status" value="2"/>
</dbReference>
<protein>
    <recommendedName>
        <fullName evidence="10">Aminopeptidase</fullName>
        <ecNumber evidence="10">3.4.11.-</ecNumber>
    </recommendedName>
</protein>
<dbReference type="Proteomes" id="UP000274756">
    <property type="component" value="Unassembled WGS sequence"/>
</dbReference>
<feature type="domain" description="Peptidase M1 membrane alanine aminopeptidase" evidence="11">
    <location>
        <begin position="322"/>
        <end position="551"/>
    </location>
</feature>
<keyword evidence="15" id="KW-1185">Reference proteome</keyword>
<dbReference type="InterPro" id="IPR042097">
    <property type="entry name" value="Aminopeptidase_N-like_N_sf"/>
</dbReference>
<evidence type="ECO:0000256" key="8">
    <source>
        <dbReference type="PIRSR" id="PIRSR634016-3"/>
    </source>
</evidence>
<dbReference type="SUPFAM" id="SSF63737">
    <property type="entry name" value="Leukotriene A4 hydrolase N-terminal domain"/>
    <property type="match status" value="1"/>
</dbReference>
<dbReference type="PANTHER" id="PTHR11533">
    <property type="entry name" value="PROTEASE M1 ZINC METALLOPROTEASE"/>
    <property type="match status" value="1"/>
</dbReference>
<dbReference type="Gene3D" id="1.10.390.10">
    <property type="entry name" value="Neutral Protease Domain 2"/>
    <property type="match status" value="1"/>
</dbReference>
<evidence type="ECO:0000313" key="15">
    <source>
        <dbReference type="Proteomes" id="UP000274756"/>
    </source>
</evidence>
<keyword evidence="2 10" id="KW-0645">Protease</keyword>
<dbReference type="InterPro" id="IPR045357">
    <property type="entry name" value="Aminopeptidase_N-like_N"/>
</dbReference>